<dbReference type="SUPFAM" id="SSF52777">
    <property type="entry name" value="CoA-dependent acyltransferases"/>
    <property type="match status" value="2"/>
</dbReference>
<dbReference type="RefSeq" id="WP_228456555.1">
    <property type="nucleotide sequence ID" value="NZ_WMLF01000241.1"/>
</dbReference>
<evidence type="ECO:0000256" key="1">
    <source>
        <dbReference type="SAM" id="MobiDB-lite"/>
    </source>
</evidence>
<sequence length="528" mass="58166">MKGVIMDGNRKAEEAPGTRGAARPAPRAELTARPDERGPLSYGQQRLWFLDRWLGSNAVYNIPVTLRLTGPLDADRLVAAVTVVAGRHEVLYTVFEEDRHGQPRQRLLDSREPHCVVVDLTPLPADTRAAHAREAVEADARRPFDLAKDPMLRMALYRLAEDEHWLQLTFHHIACDGWSLDVFERQLREAYASGAGRPAEPLPVQYADYALWQRDALDGPRTERALRAWEDALDGAPDLLDLGLDRPRPAELTYRGETTDFPLDDLSSSSLEAFAAAENVSLYTVLLAAFQVLAARHSGSDDIVVGSPTAGRGNARLNDLVGFFVDTLVLRTDLSGAPSFRELVRRTHRSLLNALSRSKAPFDLAVKRLHPERSLSHNPIVQTLFAFHEEEPPTPFAEGVSVERSMTPTGTAKFDLTWSIYRRPDGMLLQVEYATDLFDAATVGSLVDHWRVLLGGILAEPDTPIDRLSVMDATERSLLAEWAGAGARFPVSAVHEAVVRRAVEVPGEVAVVCGGESLSYGELVVRAG</sequence>
<dbReference type="Proteomes" id="UP000766698">
    <property type="component" value="Unassembled WGS sequence"/>
</dbReference>
<name>A0ABR6EIM0_9ACTN</name>
<evidence type="ECO:0000259" key="2">
    <source>
        <dbReference type="Pfam" id="PF00668"/>
    </source>
</evidence>
<feature type="region of interest" description="Disordered" evidence="1">
    <location>
        <begin position="1"/>
        <end position="38"/>
    </location>
</feature>
<organism evidence="3 4">
    <name type="scientific">Streptomyces durbertensis</name>
    <dbReference type="NCBI Taxonomy" id="2448886"/>
    <lineage>
        <taxon>Bacteria</taxon>
        <taxon>Bacillati</taxon>
        <taxon>Actinomycetota</taxon>
        <taxon>Actinomycetes</taxon>
        <taxon>Kitasatosporales</taxon>
        <taxon>Streptomycetaceae</taxon>
        <taxon>Streptomyces</taxon>
    </lineage>
</organism>
<feature type="compositionally biased region" description="Low complexity" evidence="1">
    <location>
        <begin position="17"/>
        <end position="28"/>
    </location>
</feature>
<dbReference type="Gene3D" id="3.30.559.10">
    <property type="entry name" value="Chloramphenicol acetyltransferase-like domain"/>
    <property type="match status" value="1"/>
</dbReference>
<evidence type="ECO:0000313" key="3">
    <source>
        <dbReference type="EMBL" id="MBB1245157.1"/>
    </source>
</evidence>
<dbReference type="InterPro" id="IPR001242">
    <property type="entry name" value="Condensation_dom"/>
</dbReference>
<feature type="domain" description="Condensation" evidence="2">
    <location>
        <begin position="39"/>
        <end position="479"/>
    </location>
</feature>
<dbReference type="InterPro" id="IPR023213">
    <property type="entry name" value="CAT-like_dom_sf"/>
</dbReference>
<dbReference type="PANTHER" id="PTHR45527">
    <property type="entry name" value="NONRIBOSOMAL PEPTIDE SYNTHETASE"/>
    <property type="match status" value="1"/>
</dbReference>
<dbReference type="SUPFAM" id="SSF56801">
    <property type="entry name" value="Acetyl-CoA synthetase-like"/>
    <property type="match status" value="1"/>
</dbReference>
<dbReference type="PANTHER" id="PTHR45527:SF1">
    <property type="entry name" value="FATTY ACID SYNTHASE"/>
    <property type="match status" value="1"/>
</dbReference>
<accession>A0ABR6EIM0</accession>
<dbReference type="CDD" id="cd19531">
    <property type="entry name" value="LCL_NRPS-like"/>
    <property type="match status" value="1"/>
</dbReference>
<evidence type="ECO:0000313" key="4">
    <source>
        <dbReference type="Proteomes" id="UP000766698"/>
    </source>
</evidence>
<reference evidence="4" key="1">
    <citation type="journal article" date="2020" name="Syst. Appl. Microbiol.">
        <title>Streptomyces alkaliterrae sp. nov., isolated from an alkaline soil, and emended descriptions of Streptomyces alkaliphilus, Streptomyces calidiresistens and Streptomyces durbertensis.</title>
        <authorList>
            <person name="Swiecimska M."/>
            <person name="Golinska P."/>
            <person name="Nouioui I."/>
            <person name="Wypij M."/>
            <person name="Rai M."/>
            <person name="Sangal V."/>
            <person name="Goodfellow M."/>
        </authorList>
    </citation>
    <scope>NUCLEOTIDE SEQUENCE [LARGE SCALE GENOMIC DNA]</scope>
    <source>
        <strain evidence="4">DSM 104538</strain>
    </source>
</reference>
<comment type="caution">
    <text evidence="3">The sequence shown here is derived from an EMBL/GenBank/DDBJ whole genome shotgun (WGS) entry which is preliminary data.</text>
</comment>
<dbReference type="EMBL" id="WMLF01000241">
    <property type="protein sequence ID" value="MBB1245157.1"/>
    <property type="molecule type" value="Genomic_DNA"/>
</dbReference>
<feature type="non-terminal residue" evidence="3">
    <location>
        <position position="528"/>
    </location>
</feature>
<proteinExistence type="predicted"/>
<gene>
    <name evidence="3" type="ORF">GL263_16490</name>
</gene>
<keyword evidence="4" id="KW-1185">Reference proteome</keyword>
<dbReference type="Pfam" id="PF00668">
    <property type="entry name" value="Condensation"/>
    <property type="match status" value="1"/>
</dbReference>
<dbReference type="Gene3D" id="3.30.559.30">
    <property type="entry name" value="Nonribosomal peptide synthetase, condensation domain"/>
    <property type="match status" value="1"/>
</dbReference>
<protein>
    <submittedName>
        <fullName evidence="3">Non-ribosomal peptide synthetase</fullName>
    </submittedName>
</protein>